<dbReference type="InterPro" id="IPR009311">
    <property type="entry name" value="IFI6/IFI27-like"/>
</dbReference>
<dbReference type="GeneID" id="20638809"/>
<dbReference type="PANTHER" id="PTHR16932">
    <property type="entry name" value="INTERFERON ALPHA-INDUCIBLE PROTEIN 27"/>
    <property type="match status" value="1"/>
</dbReference>
<feature type="compositionally biased region" description="Low complexity" evidence="6">
    <location>
        <begin position="13"/>
        <end position="37"/>
    </location>
</feature>
<dbReference type="AlphaFoldDB" id="G4YUI4"/>
<dbReference type="OMA" id="WDHSMYE"/>
<dbReference type="GO" id="GO:0016020">
    <property type="term" value="C:membrane"/>
    <property type="evidence" value="ECO:0007669"/>
    <property type="project" value="UniProtKB-SubCell"/>
</dbReference>
<evidence type="ECO:0000256" key="1">
    <source>
        <dbReference type="ARBA" id="ARBA00004141"/>
    </source>
</evidence>
<feature type="non-terminal residue" evidence="7">
    <location>
        <position position="1"/>
    </location>
</feature>
<comment type="subcellular location">
    <subcellularLocation>
        <location evidence="1">Membrane</location>
        <topology evidence="1">Multi-pass membrane protein</topology>
    </subcellularLocation>
</comment>
<proteinExistence type="inferred from homology"/>
<evidence type="ECO:0000313" key="8">
    <source>
        <dbReference type="Proteomes" id="UP000002640"/>
    </source>
</evidence>
<dbReference type="InParanoid" id="G4YUI4"/>
<feature type="region of interest" description="Disordered" evidence="6">
    <location>
        <begin position="1"/>
        <end position="37"/>
    </location>
</feature>
<gene>
    <name evidence="7" type="ORF">PHYSODRAFT_256999</name>
</gene>
<evidence type="ECO:0000256" key="6">
    <source>
        <dbReference type="SAM" id="MobiDB-lite"/>
    </source>
</evidence>
<dbReference type="EMBL" id="JH159152">
    <property type="protein sequence ID" value="EGZ24876.1"/>
    <property type="molecule type" value="Genomic_DNA"/>
</dbReference>
<protein>
    <submittedName>
        <fullName evidence="7">Uncharacterized protein</fullName>
    </submittedName>
</protein>
<evidence type="ECO:0000256" key="2">
    <source>
        <dbReference type="ARBA" id="ARBA00007262"/>
    </source>
</evidence>
<evidence type="ECO:0000256" key="3">
    <source>
        <dbReference type="ARBA" id="ARBA00022692"/>
    </source>
</evidence>
<dbReference type="InterPro" id="IPR038213">
    <property type="entry name" value="IFI6/IFI27-like_sf"/>
</dbReference>
<keyword evidence="8" id="KW-1185">Reference proteome</keyword>
<dbReference type="PANTHER" id="PTHR16932:SF18">
    <property type="entry name" value="INTERFERON, ALPHA-INDUCIBLE PROTEIN 27-LIKE 2"/>
    <property type="match status" value="1"/>
</dbReference>
<dbReference type="Proteomes" id="UP000002640">
    <property type="component" value="Unassembled WGS sequence"/>
</dbReference>
<reference evidence="7 8" key="1">
    <citation type="journal article" date="2006" name="Science">
        <title>Phytophthora genome sequences uncover evolutionary origins and mechanisms of pathogenesis.</title>
        <authorList>
            <person name="Tyler B.M."/>
            <person name="Tripathy S."/>
            <person name="Zhang X."/>
            <person name="Dehal P."/>
            <person name="Jiang R.H."/>
            <person name="Aerts A."/>
            <person name="Arredondo F.D."/>
            <person name="Baxter L."/>
            <person name="Bensasson D."/>
            <person name="Beynon J.L."/>
            <person name="Chapman J."/>
            <person name="Damasceno C.M."/>
            <person name="Dorrance A.E."/>
            <person name="Dou D."/>
            <person name="Dickerman A.W."/>
            <person name="Dubchak I.L."/>
            <person name="Garbelotto M."/>
            <person name="Gijzen M."/>
            <person name="Gordon S.G."/>
            <person name="Govers F."/>
            <person name="Grunwald N.J."/>
            <person name="Huang W."/>
            <person name="Ivors K.L."/>
            <person name="Jones R.W."/>
            <person name="Kamoun S."/>
            <person name="Krampis K."/>
            <person name="Lamour K.H."/>
            <person name="Lee M.K."/>
            <person name="McDonald W.H."/>
            <person name="Medina M."/>
            <person name="Meijer H.J."/>
            <person name="Nordberg E.K."/>
            <person name="Maclean D.J."/>
            <person name="Ospina-Giraldo M.D."/>
            <person name="Morris P.F."/>
            <person name="Phuntumart V."/>
            <person name="Putnam N.H."/>
            <person name="Rash S."/>
            <person name="Rose J.K."/>
            <person name="Sakihama Y."/>
            <person name="Salamov A.A."/>
            <person name="Savidor A."/>
            <person name="Scheuring C.F."/>
            <person name="Smith B.M."/>
            <person name="Sobral B.W."/>
            <person name="Terry A."/>
            <person name="Torto-Alalibo T.A."/>
            <person name="Win J."/>
            <person name="Xu Z."/>
            <person name="Zhang H."/>
            <person name="Grigoriev I.V."/>
            <person name="Rokhsar D.S."/>
            <person name="Boore J.L."/>
        </authorList>
    </citation>
    <scope>NUCLEOTIDE SEQUENCE [LARGE SCALE GENOMIC DNA]</scope>
    <source>
        <strain evidence="7 8">P6497</strain>
    </source>
</reference>
<keyword evidence="3" id="KW-0812">Transmembrane</keyword>
<name>G4YUI4_PHYSP</name>
<comment type="similarity">
    <text evidence="2">Belongs to the IFI6/IFI27 family.</text>
</comment>
<evidence type="ECO:0000256" key="5">
    <source>
        <dbReference type="ARBA" id="ARBA00023136"/>
    </source>
</evidence>
<sequence length="211" mass="20701">PPQTMSKKTSSCSSATPDARAPAAAASNEDSGDGAANAAKGAATGAAAGIGLWGLAMPVANLIGFTTSGIAGGSTAASMMSAAAVANGGGVASGSVVAVMQSIGAVGLATPVGLGLVAGGAAIGSAAFLLNSKLSTPSQEPKPDTVANAEAEAEEKGLWVLVEMSTESGKPKVRTFDDDYKARNAYLNSSASSKALFDPEQKIVLQLGWEQ</sequence>
<dbReference type="KEGG" id="psoj:PHYSODRAFT_256999"/>
<accession>G4YUI4</accession>
<evidence type="ECO:0000256" key="4">
    <source>
        <dbReference type="ARBA" id="ARBA00022989"/>
    </source>
</evidence>
<dbReference type="RefSeq" id="XP_009520164.1">
    <property type="nucleotide sequence ID" value="XM_009521869.1"/>
</dbReference>
<dbReference type="Gene3D" id="6.10.110.10">
    <property type="match status" value="1"/>
</dbReference>
<evidence type="ECO:0000313" key="7">
    <source>
        <dbReference type="EMBL" id="EGZ24876.1"/>
    </source>
</evidence>
<keyword evidence="4" id="KW-1133">Transmembrane helix</keyword>
<organism evidence="7 8">
    <name type="scientific">Phytophthora sojae (strain P6497)</name>
    <name type="common">Soybean stem and root rot agent</name>
    <name type="synonym">Phytophthora megasperma f. sp. glycines</name>
    <dbReference type="NCBI Taxonomy" id="1094619"/>
    <lineage>
        <taxon>Eukaryota</taxon>
        <taxon>Sar</taxon>
        <taxon>Stramenopiles</taxon>
        <taxon>Oomycota</taxon>
        <taxon>Peronosporomycetes</taxon>
        <taxon>Peronosporales</taxon>
        <taxon>Peronosporaceae</taxon>
        <taxon>Phytophthora</taxon>
    </lineage>
</organism>
<keyword evidence="5" id="KW-0472">Membrane</keyword>
<dbReference type="Pfam" id="PF06140">
    <property type="entry name" value="Ifi-6-16"/>
    <property type="match status" value="1"/>
</dbReference>
<feature type="compositionally biased region" description="Polar residues" evidence="6">
    <location>
        <begin position="1"/>
        <end position="12"/>
    </location>
</feature>